<dbReference type="Gene3D" id="1.10.10.10">
    <property type="entry name" value="Winged helix-like DNA-binding domain superfamily/Winged helix DNA-binding domain"/>
    <property type="match status" value="1"/>
</dbReference>
<dbReference type="SUPFAM" id="SSF46785">
    <property type="entry name" value="Winged helix' DNA-binding domain"/>
    <property type="match status" value="1"/>
</dbReference>
<name>A0AAC9P852_9PROT</name>
<dbReference type="InterPro" id="IPR036388">
    <property type="entry name" value="WH-like_DNA-bd_sf"/>
</dbReference>
<reference evidence="3" key="1">
    <citation type="submission" date="2016-11" db="EMBL/GenBank/DDBJ databases">
        <title>Comparative genomic and phenotypic analysis of Granulibacter bethesdensis clinical isolates from patients with chronic granulomatous disease.</title>
        <authorList>
            <person name="Zarember K.A."/>
            <person name="Porcella S.F."/>
            <person name="Chu J."/>
            <person name="Ding L."/>
            <person name="Dahlstrom E."/>
            <person name="Barbian K."/>
            <person name="Martens C."/>
            <person name="Sykora L."/>
            <person name="Kramer S."/>
            <person name="Pettinato A.M."/>
            <person name="Hong H."/>
            <person name="Wald G."/>
            <person name="Berg L.J."/>
            <person name="Rogge L.S."/>
            <person name="Greenberg D.E."/>
            <person name="Falcone E.L."/>
            <person name="Neves J.F."/>
            <person name="Simoes M.J."/>
            <person name="Casal M."/>
            <person name="Rodriguez-Lopez F.C."/>
            <person name="Zelazny A."/>
            <person name="Gallin J.I."/>
            <person name="Holland S.M."/>
        </authorList>
    </citation>
    <scope>NUCLEOTIDE SEQUENCE [LARGE SCALE GENOMIC DNA]</scope>
    <source>
        <strain evidence="3">NIH9.1</strain>
    </source>
</reference>
<dbReference type="PANTHER" id="PTHR33164:SF103">
    <property type="entry name" value="REGULATORY PROTEIN MARR"/>
    <property type="match status" value="1"/>
</dbReference>
<proteinExistence type="predicted"/>
<dbReference type="InterPro" id="IPR000835">
    <property type="entry name" value="HTH_MarR-typ"/>
</dbReference>
<dbReference type="Pfam" id="PF12802">
    <property type="entry name" value="MarR_2"/>
    <property type="match status" value="1"/>
</dbReference>
<evidence type="ECO:0000259" key="1">
    <source>
        <dbReference type="PROSITE" id="PS50995"/>
    </source>
</evidence>
<accession>A0AAC9P852</accession>
<dbReference type="GO" id="GO:0006950">
    <property type="term" value="P:response to stress"/>
    <property type="evidence" value="ECO:0007669"/>
    <property type="project" value="TreeGrafter"/>
</dbReference>
<dbReference type="InterPro" id="IPR036390">
    <property type="entry name" value="WH_DNA-bd_sf"/>
</dbReference>
<dbReference type="PANTHER" id="PTHR33164">
    <property type="entry name" value="TRANSCRIPTIONAL REGULATOR, MARR FAMILY"/>
    <property type="match status" value="1"/>
</dbReference>
<dbReference type="EMBL" id="CP018191">
    <property type="protein sequence ID" value="APH54201.1"/>
    <property type="molecule type" value="Genomic_DNA"/>
</dbReference>
<feature type="domain" description="HTH marR-type" evidence="1">
    <location>
        <begin position="21"/>
        <end position="157"/>
    </location>
</feature>
<dbReference type="InterPro" id="IPR039422">
    <property type="entry name" value="MarR/SlyA-like"/>
</dbReference>
<organism evidence="2 3">
    <name type="scientific">Granulibacter bethesdensis</name>
    <dbReference type="NCBI Taxonomy" id="364410"/>
    <lineage>
        <taxon>Bacteria</taxon>
        <taxon>Pseudomonadati</taxon>
        <taxon>Pseudomonadota</taxon>
        <taxon>Alphaproteobacteria</taxon>
        <taxon>Acetobacterales</taxon>
        <taxon>Acetobacteraceae</taxon>
        <taxon>Granulibacter</taxon>
    </lineage>
</organism>
<dbReference type="GO" id="GO:0003700">
    <property type="term" value="F:DNA-binding transcription factor activity"/>
    <property type="evidence" value="ECO:0007669"/>
    <property type="project" value="InterPro"/>
</dbReference>
<evidence type="ECO:0000313" key="2">
    <source>
        <dbReference type="EMBL" id="APH54201.1"/>
    </source>
</evidence>
<dbReference type="PROSITE" id="PS50995">
    <property type="entry name" value="HTH_MARR_2"/>
    <property type="match status" value="1"/>
</dbReference>
<evidence type="ECO:0000313" key="3">
    <source>
        <dbReference type="Proteomes" id="UP000182373"/>
    </source>
</evidence>
<sequence length="157" mass="17556">MMFNGHEGHPTIYITTYLYKYVYMSSLIEDTAHRIKTVQHRHHRALDGALAELGITLVQWNALREIERHPGASMHALAEATFNSDQAFGTLAKRLLEAGLIDRRRGSGRVLTHELTTKGQDLLDQGYAKYIAVMTAAFHGLSSGQILELQELLGRIG</sequence>
<dbReference type="SMART" id="SM00347">
    <property type="entry name" value="HTH_MARR"/>
    <property type="match status" value="1"/>
</dbReference>
<dbReference type="AlphaFoldDB" id="A0AAC9P852"/>
<dbReference type="Proteomes" id="UP000182373">
    <property type="component" value="Chromosome"/>
</dbReference>
<gene>
    <name evidence="2" type="ORF">GbCGDNIH9_8466</name>
</gene>
<protein>
    <submittedName>
        <fullName evidence="2">Transcriptional regulator, MarR family</fullName>
    </submittedName>
</protein>